<dbReference type="EMBL" id="KE525003">
    <property type="protein sequence ID" value="KFB40209.1"/>
    <property type="molecule type" value="Genomic_DNA"/>
</dbReference>
<dbReference type="EMBL" id="ATLV01015207">
    <property type="status" value="NOT_ANNOTATED_CDS"/>
    <property type="molecule type" value="Genomic_DNA"/>
</dbReference>
<keyword evidence="2" id="KW-0808">Transferase</keyword>
<dbReference type="AlphaFoldDB" id="A0A084VQG5"/>
<reference evidence="2 4" key="1">
    <citation type="journal article" date="2014" name="BMC Genomics">
        <title>Genome sequence of Anopheles sinensis provides insight into genetics basis of mosquito competence for malaria parasites.</title>
        <authorList>
            <person name="Zhou D."/>
            <person name="Zhang D."/>
            <person name="Ding G."/>
            <person name="Shi L."/>
            <person name="Hou Q."/>
            <person name="Ye Y."/>
            <person name="Xu Y."/>
            <person name="Zhou H."/>
            <person name="Xiong C."/>
            <person name="Li S."/>
            <person name="Yu J."/>
            <person name="Hong S."/>
            <person name="Yu X."/>
            <person name="Zou P."/>
            <person name="Chen C."/>
            <person name="Chang X."/>
            <person name="Wang W."/>
            <person name="Lv Y."/>
            <person name="Sun Y."/>
            <person name="Ma L."/>
            <person name="Shen B."/>
            <person name="Zhu C."/>
        </authorList>
    </citation>
    <scope>NUCLEOTIDE SEQUENCE [LARGE SCALE GENOMIC DNA]</scope>
</reference>
<keyword evidence="4" id="KW-1185">Reference proteome</keyword>
<organism evidence="2">
    <name type="scientific">Anopheles sinensis</name>
    <name type="common">Mosquito</name>
    <dbReference type="NCBI Taxonomy" id="74873"/>
    <lineage>
        <taxon>Eukaryota</taxon>
        <taxon>Metazoa</taxon>
        <taxon>Ecdysozoa</taxon>
        <taxon>Arthropoda</taxon>
        <taxon>Hexapoda</taxon>
        <taxon>Insecta</taxon>
        <taxon>Pterygota</taxon>
        <taxon>Neoptera</taxon>
        <taxon>Endopterygota</taxon>
        <taxon>Diptera</taxon>
        <taxon>Nematocera</taxon>
        <taxon>Culicoidea</taxon>
        <taxon>Culicidae</taxon>
        <taxon>Anophelinae</taxon>
        <taxon>Anopheles</taxon>
    </lineage>
</organism>
<evidence type="ECO:0000256" key="1">
    <source>
        <dbReference type="SAM" id="MobiDB-lite"/>
    </source>
</evidence>
<evidence type="ECO:0000313" key="2">
    <source>
        <dbReference type="EMBL" id="KFB40209.1"/>
    </source>
</evidence>
<proteinExistence type="predicted"/>
<dbReference type="GO" id="GO:0016740">
    <property type="term" value="F:transferase activity"/>
    <property type="evidence" value="ECO:0007669"/>
    <property type="project" value="UniProtKB-KW"/>
</dbReference>
<dbReference type="EnsemblMetazoa" id="ASIC007584-RA">
    <property type="protein sequence ID" value="ASIC007584-PA"/>
    <property type="gene ID" value="ASIC007584"/>
</dbReference>
<feature type="region of interest" description="Disordered" evidence="1">
    <location>
        <begin position="31"/>
        <end position="81"/>
    </location>
</feature>
<dbReference type="VEuPathDB" id="VectorBase:ASIC007584"/>
<reference evidence="3" key="2">
    <citation type="submission" date="2020-05" db="UniProtKB">
        <authorList>
            <consortium name="EnsemblMetazoa"/>
        </authorList>
    </citation>
    <scope>IDENTIFICATION</scope>
</reference>
<protein>
    <submittedName>
        <fullName evidence="2 3">Phosphatidylcholine:ceramide cholinephosphotransferase 2</fullName>
    </submittedName>
</protein>
<feature type="compositionally biased region" description="Basic residues" evidence="1">
    <location>
        <begin position="70"/>
        <end position="81"/>
    </location>
</feature>
<gene>
    <name evidence="2" type="ORF">ZHAS_00007584</name>
</gene>
<evidence type="ECO:0000313" key="3">
    <source>
        <dbReference type="EnsemblMetazoa" id="ASIC007584-PA"/>
    </source>
</evidence>
<dbReference type="Proteomes" id="UP000030765">
    <property type="component" value="Unassembled WGS sequence"/>
</dbReference>
<sequence>MVEGMNKKMEVIQQREARHLSMQSFAYLLQHLSRASRDPGPTHSRDPGPPGDEIRKHGSRLVGRSGGIRMQRKKKPHTDDE</sequence>
<evidence type="ECO:0000313" key="4">
    <source>
        <dbReference type="Proteomes" id="UP000030765"/>
    </source>
</evidence>
<name>A0A084VQG5_ANOSI</name>
<accession>A0A084VQG5</accession>